<name>A0A543CG31_9ACTN</name>
<dbReference type="Pfam" id="PF07883">
    <property type="entry name" value="Cupin_2"/>
    <property type="match status" value="1"/>
</dbReference>
<organism evidence="3 4">
    <name type="scientific">Actinoallomurus bryophytorum</name>
    <dbReference type="NCBI Taxonomy" id="1490222"/>
    <lineage>
        <taxon>Bacteria</taxon>
        <taxon>Bacillati</taxon>
        <taxon>Actinomycetota</taxon>
        <taxon>Actinomycetes</taxon>
        <taxon>Streptosporangiales</taxon>
        <taxon>Thermomonosporaceae</taxon>
        <taxon>Actinoallomurus</taxon>
    </lineage>
</organism>
<dbReference type="EMBL" id="VFOZ01000001">
    <property type="protein sequence ID" value="TQL96054.1"/>
    <property type="molecule type" value="Genomic_DNA"/>
</dbReference>
<sequence length="115" mass="12629">MLLRDLGDDQLVPAYGILFQQIYPHGGEDLADWGVGRSVVEPGGGTEPHSHDEHELFVILSGSGVMTIEDEQRPVRAGQAVLVPRNSHHDLASTSSERLVFLNVYWPEQLGSVDL</sequence>
<dbReference type="PANTHER" id="PTHR35848">
    <property type="entry name" value="OXALATE-BINDING PROTEIN"/>
    <property type="match status" value="1"/>
</dbReference>
<comment type="caution">
    <text evidence="3">The sequence shown here is derived from an EMBL/GenBank/DDBJ whole genome shotgun (WGS) entry which is preliminary data.</text>
</comment>
<dbReference type="InterPro" id="IPR014710">
    <property type="entry name" value="RmlC-like_jellyroll"/>
</dbReference>
<dbReference type="Gene3D" id="2.60.120.10">
    <property type="entry name" value="Jelly Rolls"/>
    <property type="match status" value="1"/>
</dbReference>
<dbReference type="SUPFAM" id="SSF51182">
    <property type="entry name" value="RmlC-like cupins"/>
    <property type="match status" value="1"/>
</dbReference>
<proteinExistence type="predicted"/>
<keyword evidence="1" id="KW-0479">Metal-binding</keyword>
<evidence type="ECO:0000313" key="4">
    <source>
        <dbReference type="Proteomes" id="UP000316096"/>
    </source>
</evidence>
<dbReference type="InterPro" id="IPR011051">
    <property type="entry name" value="RmlC_Cupin_sf"/>
</dbReference>
<protein>
    <submittedName>
        <fullName evidence="3">Cupin domain</fullName>
    </submittedName>
</protein>
<evidence type="ECO:0000313" key="3">
    <source>
        <dbReference type="EMBL" id="TQL96054.1"/>
    </source>
</evidence>
<evidence type="ECO:0000259" key="2">
    <source>
        <dbReference type="Pfam" id="PF07883"/>
    </source>
</evidence>
<dbReference type="AlphaFoldDB" id="A0A543CG31"/>
<accession>A0A543CG31</accession>
<reference evidence="3 4" key="1">
    <citation type="submission" date="2019-06" db="EMBL/GenBank/DDBJ databases">
        <title>Sequencing the genomes of 1000 actinobacteria strains.</title>
        <authorList>
            <person name="Klenk H.-P."/>
        </authorList>
    </citation>
    <scope>NUCLEOTIDE SEQUENCE [LARGE SCALE GENOMIC DNA]</scope>
    <source>
        <strain evidence="3 4">DSM 102200</strain>
    </source>
</reference>
<dbReference type="GO" id="GO:0046872">
    <property type="term" value="F:metal ion binding"/>
    <property type="evidence" value="ECO:0007669"/>
    <property type="project" value="UniProtKB-KW"/>
</dbReference>
<dbReference type="InterPro" id="IPR051610">
    <property type="entry name" value="GPI/OXD"/>
</dbReference>
<feature type="domain" description="Cupin type-2" evidence="2">
    <location>
        <begin position="38"/>
        <end position="105"/>
    </location>
</feature>
<gene>
    <name evidence="3" type="ORF">FB559_1573</name>
</gene>
<keyword evidence="4" id="KW-1185">Reference proteome</keyword>
<dbReference type="InterPro" id="IPR013096">
    <property type="entry name" value="Cupin_2"/>
</dbReference>
<dbReference type="PANTHER" id="PTHR35848:SF6">
    <property type="entry name" value="CUPIN TYPE-2 DOMAIN-CONTAINING PROTEIN"/>
    <property type="match status" value="1"/>
</dbReference>
<dbReference type="Proteomes" id="UP000316096">
    <property type="component" value="Unassembled WGS sequence"/>
</dbReference>
<evidence type="ECO:0000256" key="1">
    <source>
        <dbReference type="ARBA" id="ARBA00022723"/>
    </source>
</evidence>
<dbReference type="OrthoDB" id="287918at2"/>